<dbReference type="PROSITE" id="PS50294">
    <property type="entry name" value="WD_REPEATS_REGION"/>
    <property type="match status" value="1"/>
</dbReference>
<dbReference type="SUPFAM" id="SSF50978">
    <property type="entry name" value="WD40 repeat-like"/>
    <property type="match status" value="1"/>
</dbReference>
<evidence type="ECO:0000313" key="4">
    <source>
        <dbReference type="EMBL" id="ETO29181.1"/>
    </source>
</evidence>
<dbReference type="Proteomes" id="UP000023152">
    <property type="component" value="Unassembled WGS sequence"/>
</dbReference>
<keyword evidence="2" id="KW-0677">Repeat</keyword>
<dbReference type="AlphaFoldDB" id="X6NT40"/>
<name>X6NT40_RETFI</name>
<keyword evidence="5" id="KW-1185">Reference proteome</keyword>
<dbReference type="SMART" id="SM00320">
    <property type="entry name" value="WD40"/>
    <property type="match status" value="2"/>
</dbReference>
<protein>
    <submittedName>
        <fullName evidence="4">Uncharacterized protein</fullName>
    </submittedName>
</protein>
<keyword evidence="1 3" id="KW-0853">WD repeat</keyword>
<dbReference type="EMBL" id="ASPP01006200">
    <property type="protein sequence ID" value="ETO29181.1"/>
    <property type="molecule type" value="Genomic_DNA"/>
</dbReference>
<evidence type="ECO:0000313" key="5">
    <source>
        <dbReference type="Proteomes" id="UP000023152"/>
    </source>
</evidence>
<feature type="repeat" description="WD" evidence="3">
    <location>
        <begin position="1"/>
        <end position="35"/>
    </location>
</feature>
<feature type="repeat" description="WD" evidence="3">
    <location>
        <begin position="83"/>
        <end position="115"/>
    </location>
</feature>
<gene>
    <name evidence="4" type="ORF">RFI_07944</name>
</gene>
<dbReference type="PROSITE" id="PS00678">
    <property type="entry name" value="WD_REPEATS_1"/>
    <property type="match status" value="1"/>
</dbReference>
<dbReference type="InterPro" id="IPR016346">
    <property type="entry name" value="G-protein_beta_1-5"/>
</dbReference>
<dbReference type="InterPro" id="IPR019775">
    <property type="entry name" value="WD40_repeat_CS"/>
</dbReference>
<dbReference type="Pfam" id="PF00400">
    <property type="entry name" value="WD40"/>
    <property type="match status" value="2"/>
</dbReference>
<dbReference type="PROSITE" id="PS50082">
    <property type="entry name" value="WD_REPEATS_2"/>
    <property type="match status" value="2"/>
</dbReference>
<sequence>MSVDLNPLDQNVFATGSTDATVRLWDLRTNKCIQTFRAHSSDVNVLCHCIKKLASLSSVFIYVVILLICEIYPNPKKIIDKNSVRYFPSGSCIASGSDDSTIRLWDVGSRRQINQYDDLKNKVGSVVADLDFTKSGSTLFAAYDEEPFCVAWNTLAAEKEFSLEHPIRAPCLRVHPAGEEFIKTKGREKQEFFKKTLLDGKQSTVLYLVFCYYYIDCFFKLWKKLRDIIFVS</sequence>
<accession>X6NT40</accession>
<dbReference type="InterPro" id="IPR020472">
    <property type="entry name" value="WD40_PAC1"/>
</dbReference>
<evidence type="ECO:0000256" key="3">
    <source>
        <dbReference type="PROSITE-ProRule" id="PRU00221"/>
    </source>
</evidence>
<dbReference type="InterPro" id="IPR015943">
    <property type="entry name" value="WD40/YVTN_repeat-like_dom_sf"/>
</dbReference>
<evidence type="ECO:0000256" key="2">
    <source>
        <dbReference type="ARBA" id="ARBA00022737"/>
    </source>
</evidence>
<dbReference type="Gene3D" id="2.130.10.10">
    <property type="entry name" value="YVTN repeat-like/Quinoprotein amine dehydrogenase"/>
    <property type="match status" value="2"/>
</dbReference>
<proteinExistence type="predicted"/>
<dbReference type="OrthoDB" id="10255630at2759"/>
<dbReference type="PANTHER" id="PTHR19850">
    <property type="entry name" value="GUANINE NUCLEOTIDE-BINDING PROTEIN BETA G PROTEIN BETA"/>
    <property type="match status" value="1"/>
</dbReference>
<dbReference type="InterPro" id="IPR036322">
    <property type="entry name" value="WD40_repeat_dom_sf"/>
</dbReference>
<dbReference type="GO" id="GO:0007165">
    <property type="term" value="P:signal transduction"/>
    <property type="evidence" value="ECO:0007669"/>
    <property type="project" value="InterPro"/>
</dbReference>
<evidence type="ECO:0000256" key="1">
    <source>
        <dbReference type="ARBA" id="ARBA00022574"/>
    </source>
</evidence>
<dbReference type="InterPro" id="IPR001680">
    <property type="entry name" value="WD40_rpt"/>
</dbReference>
<comment type="caution">
    <text evidence="4">The sequence shown here is derived from an EMBL/GenBank/DDBJ whole genome shotgun (WGS) entry which is preliminary data.</text>
</comment>
<reference evidence="4 5" key="1">
    <citation type="journal article" date="2013" name="Curr. Biol.">
        <title>The Genome of the Foraminiferan Reticulomyxa filosa.</title>
        <authorList>
            <person name="Glockner G."/>
            <person name="Hulsmann N."/>
            <person name="Schleicher M."/>
            <person name="Noegel A.A."/>
            <person name="Eichinger L."/>
            <person name="Gallinger C."/>
            <person name="Pawlowski J."/>
            <person name="Sierra R."/>
            <person name="Euteneuer U."/>
            <person name="Pillet L."/>
            <person name="Moustafa A."/>
            <person name="Platzer M."/>
            <person name="Groth M."/>
            <person name="Szafranski K."/>
            <person name="Schliwa M."/>
        </authorList>
    </citation>
    <scope>NUCLEOTIDE SEQUENCE [LARGE SCALE GENOMIC DNA]</scope>
</reference>
<dbReference type="PRINTS" id="PR00320">
    <property type="entry name" value="GPROTEINBRPT"/>
</dbReference>
<organism evidence="4 5">
    <name type="scientific">Reticulomyxa filosa</name>
    <dbReference type="NCBI Taxonomy" id="46433"/>
    <lineage>
        <taxon>Eukaryota</taxon>
        <taxon>Sar</taxon>
        <taxon>Rhizaria</taxon>
        <taxon>Retaria</taxon>
        <taxon>Foraminifera</taxon>
        <taxon>Monothalamids</taxon>
        <taxon>Reticulomyxidae</taxon>
        <taxon>Reticulomyxa</taxon>
    </lineage>
</organism>